<protein>
    <submittedName>
        <fullName evidence="1">Uncharacterized protein</fullName>
    </submittedName>
</protein>
<dbReference type="EMBL" id="GBRH01177952">
    <property type="protein sequence ID" value="JAE19944.1"/>
    <property type="molecule type" value="Transcribed_RNA"/>
</dbReference>
<sequence>MQSQTYHVVLDLQNIYESWRQVGESGFQKLDKSINPINARRHLLKFRRTILHEVPGASSWGPLASFIYNPLIPRKHCTLQPVNSLKNTMLSFQTERNKDVLYRNILRG</sequence>
<dbReference type="AlphaFoldDB" id="A0A0A9G910"/>
<proteinExistence type="predicted"/>
<name>A0A0A9G910_ARUDO</name>
<accession>A0A0A9G910</accession>
<organism evidence="1">
    <name type="scientific">Arundo donax</name>
    <name type="common">Giant reed</name>
    <name type="synonym">Donax arundinaceus</name>
    <dbReference type="NCBI Taxonomy" id="35708"/>
    <lineage>
        <taxon>Eukaryota</taxon>
        <taxon>Viridiplantae</taxon>
        <taxon>Streptophyta</taxon>
        <taxon>Embryophyta</taxon>
        <taxon>Tracheophyta</taxon>
        <taxon>Spermatophyta</taxon>
        <taxon>Magnoliopsida</taxon>
        <taxon>Liliopsida</taxon>
        <taxon>Poales</taxon>
        <taxon>Poaceae</taxon>
        <taxon>PACMAD clade</taxon>
        <taxon>Arundinoideae</taxon>
        <taxon>Arundineae</taxon>
        <taxon>Arundo</taxon>
    </lineage>
</organism>
<evidence type="ECO:0000313" key="1">
    <source>
        <dbReference type="EMBL" id="JAE19944.1"/>
    </source>
</evidence>
<reference evidence="1" key="2">
    <citation type="journal article" date="2015" name="Data Brief">
        <title>Shoot transcriptome of the giant reed, Arundo donax.</title>
        <authorList>
            <person name="Barrero R.A."/>
            <person name="Guerrero F.D."/>
            <person name="Moolhuijzen P."/>
            <person name="Goolsby J.A."/>
            <person name="Tidwell J."/>
            <person name="Bellgard S.E."/>
            <person name="Bellgard M.I."/>
        </authorList>
    </citation>
    <scope>NUCLEOTIDE SEQUENCE</scope>
    <source>
        <tissue evidence="1">Shoot tissue taken approximately 20 cm above the soil surface</tissue>
    </source>
</reference>
<reference evidence="1" key="1">
    <citation type="submission" date="2014-09" db="EMBL/GenBank/DDBJ databases">
        <authorList>
            <person name="Magalhaes I.L.F."/>
            <person name="Oliveira U."/>
            <person name="Santos F.R."/>
            <person name="Vidigal T.H.D.A."/>
            <person name="Brescovit A.D."/>
            <person name="Santos A.J."/>
        </authorList>
    </citation>
    <scope>NUCLEOTIDE SEQUENCE</scope>
    <source>
        <tissue evidence="1">Shoot tissue taken approximately 20 cm above the soil surface</tissue>
    </source>
</reference>